<keyword evidence="10" id="KW-1185">Reference proteome</keyword>
<proteinExistence type="inferred from homology"/>
<reference evidence="10" key="1">
    <citation type="journal article" date="2019" name="Int. J. Syst. Evol. Microbiol.">
        <title>The Global Catalogue of Microorganisms (GCM) 10K type strain sequencing project: providing services to taxonomists for standard genome sequencing and annotation.</title>
        <authorList>
            <consortium name="The Broad Institute Genomics Platform"/>
            <consortium name="The Broad Institute Genome Sequencing Center for Infectious Disease"/>
            <person name="Wu L."/>
            <person name="Ma J."/>
        </authorList>
    </citation>
    <scope>NUCLEOTIDE SEQUENCE [LARGE SCALE GENOMIC DNA]</scope>
    <source>
        <strain evidence="10">CGMCC 1.16306</strain>
    </source>
</reference>
<feature type="transmembrane region" description="Helical" evidence="7">
    <location>
        <begin position="7"/>
        <end position="29"/>
    </location>
</feature>
<dbReference type="RefSeq" id="WP_376846761.1">
    <property type="nucleotide sequence ID" value="NZ_JBHSFW010000010.1"/>
</dbReference>
<evidence type="ECO:0000256" key="7">
    <source>
        <dbReference type="RuleBase" id="RU363032"/>
    </source>
</evidence>
<comment type="caution">
    <text evidence="9">The sequence shown here is derived from an EMBL/GenBank/DDBJ whole genome shotgun (WGS) entry which is preliminary data.</text>
</comment>
<dbReference type="InterPro" id="IPR000515">
    <property type="entry name" value="MetI-like"/>
</dbReference>
<gene>
    <name evidence="9" type="ORF">ACFO4N_12925</name>
</gene>
<keyword evidence="3" id="KW-1003">Cell membrane</keyword>
<name>A0ABV9GNR8_9BACL</name>
<evidence type="ECO:0000313" key="9">
    <source>
        <dbReference type="EMBL" id="MFC4619618.1"/>
    </source>
</evidence>
<evidence type="ECO:0000256" key="6">
    <source>
        <dbReference type="ARBA" id="ARBA00023136"/>
    </source>
</evidence>
<dbReference type="PANTHER" id="PTHR30465:SF44">
    <property type="entry name" value="ABC-TYPE DIPEPTIDE_OLIGOPEPTIDE TRANSPORT SYSTEM, PERMEASE COMPONENT"/>
    <property type="match status" value="1"/>
</dbReference>
<keyword evidence="6 7" id="KW-0472">Membrane</keyword>
<feature type="transmembrane region" description="Helical" evidence="7">
    <location>
        <begin position="75"/>
        <end position="103"/>
    </location>
</feature>
<dbReference type="SUPFAM" id="SSF161098">
    <property type="entry name" value="MetI-like"/>
    <property type="match status" value="1"/>
</dbReference>
<protein>
    <submittedName>
        <fullName evidence="9">ABC transporter permease subunit</fullName>
    </submittedName>
</protein>
<dbReference type="Proteomes" id="UP001596022">
    <property type="component" value="Unassembled WGS sequence"/>
</dbReference>
<evidence type="ECO:0000259" key="8">
    <source>
        <dbReference type="PROSITE" id="PS50928"/>
    </source>
</evidence>
<feature type="transmembrane region" description="Helical" evidence="7">
    <location>
        <begin position="254"/>
        <end position="277"/>
    </location>
</feature>
<dbReference type="PROSITE" id="PS50928">
    <property type="entry name" value="ABC_TM1"/>
    <property type="match status" value="1"/>
</dbReference>
<organism evidence="9 10">
    <name type="scientific">Camelliibacillus cellulosilyticus</name>
    <dbReference type="NCBI Taxonomy" id="2174486"/>
    <lineage>
        <taxon>Bacteria</taxon>
        <taxon>Bacillati</taxon>
        <taxon>Bacillota</taxon>
        <taxon>Bacilli</taxon>
        <taxon>Bacillales</taxon>
        <taxon>Sporolactobacillaceae</taxon>
        <taxon>Camelliibacillus</taxon>
    </lineage>
</organism>
<feature type="transmembrane region" description="Helical" evidence="7">
    <location>
        <begin position="159"/>
        <end position="180"/>
    </location>
</feature>
<evidence type="ECO:0000256" key="1">
    <source>
        <dbReference type="ARBA" id="ARBA00004651"/>
    </source>
</evidence>
<feature type="transmembrane region" description="Helical" evidence="7">
    <location>
        <begin position="222"/>
        <end position="242"/>
    </location>
</feature>
<dbReference type="PANTHER" id="PTHR30465">
    <property type="entry name" value="INNER MEMBRANE ABC TRANSPORTER"/>
    <property type="match status" value="1"/>
</dbReference>
<feature type="domain" description="ABC transmembrane type-1" evidence="8">
    <location>
        <begin position="76"/>
        <end position="273"/>
    </location>
</feature>
<keyword evidence="5 7" id="KW-1133">Transmembrane helix</keyword>
<comment type="subcellular location">
    <subcellularLocation>
        <location evidence="1 7">Cell membrane</location>
        <topology evidence="1 7">Multi-pass membrane protein</topology>
    </subcellularLocation>
</comment>
<dbReference type="Pfam" id="PF00528">
    <property type="entry name" value="BPD_transp_1"/>
    <property type="match status" value="1"/>
</dbReference>
<evidence type="ECO:0000256" key="2">
    <source>
        <dbReference type="ARBA" id="ARBA00022448"/>
    </source>
</evidence>
<dbReference type="Gene3D" id="1.10.3720.10">
    <property type="entry name" value="MetI-like"/>
    <property type="match status" value="1"/>
</dbReference>
<accession>A0ABV9GNR8</accession>
<evidence type="ECO:0000256" key="5">
    <source>
        <dbReference type="ARBA" id="ARBA00022989"/>
    </source>
</evidence>
<feature type="transmembrane region" description="Helical" evidence="7">
    <location>
        <begin position="115"/>
        <end position="139"/>
    </location>
</feature>
<sequence>MKTYLSLALKFVIGILCIPIFSALPIMFLNGIHLNWHTYWKALSTIVHSVSHLPNMIYTEKYASSYKVFPTYWEFYFYSLTIFIAAFLVALLVGLILTYLTVLQSNRTIDRISKFLSFFESIPDLFFIFCLNSIVIYIFQKTGILFVNIAGAFDKVYLLPIVTLAVIPSILLFRIFLLAVTQESLELYVDLAKTKGLAKSRIILVHIYRNALITLASHLKSIFFFMFSSLVMVEYLFNIYGITYYVMDHLKLDIFAVTILLFYVPIFLVMAVIQIAAERLTGRRVAI</sequence>
<dbReference type="InterPro" id="IPR035906">
    <property type="entry name" value="MetI-like_sf"/>
</dbReference>
<keyword evidence="4 7" id="KW-0812">Transmembrane</keyword>
<evidence type="ECO:0000313" key="10">
    <source>
        <dbReference type="Proteomes" id="UP001596022"/>
    </source>
</evidence>
<comment type="similarity">
    <text evidence="7">Belongs to the binding-protein-dependent transport system permease family.</text>
</comment>
<keyword evidence="2 7" id="KW-0813">Transport</keyword>
<evidence type="ECO:0000256" key="4">
    <source>
        <dbReference type="ARBA" id="ARBA00022692"/>
    </source>
</evidence>
<evidence type="ECO:0000256" key="3">
    <source>
        <dbReference type="ARBA" id="ARBA00022475"/>
    </source>
</evidence>
<dbReference type="EMBL" id="JBHSFW010000010">
    <property type="protein sequence ID" value="MFC4619618.1"/>
    <property type="molecule type" value="Genomic_DNA"/>
</dbReference>